<dbReference type="AlphaFoldDB" id="A0A0N1P0F4"/>
<name>A0A0N1P0F4_9EURO</name>
<feature type="compositionally biased region" description="Low complexity" evidence="1">
    <location>
        <begin position="49"/>
        <end position="61"/>
    </location>
</feature>
<feature type="compositionally biased region" description="Basic and acidic residues" evidence="1">
    <location>
        <begin position="1"/>
        <end position="17"/>
    </location>
</feature>
<feature type="region of interest" description="Disordered" evidence="1">
    <location>
        <begin position="227"/>
        <end position="259"/>
    </location>
</feature>
<feature type="compositionally biased region" description="Polar residues" evidence="1">
    <location>
        <begin position="235"/>
        <end position="259"/>
    </location>
</feature>
<accession>A0A0N1P0F4</accession>
<organism evidence="2 3">
    <name type="scientific">Cyphellophora attinorum</name>
    <dbReference type="NCBI Taxonomy" id="1664694"/>
    <lineage>
        <taxon>Eukaryota</taxon>
        <taxon>Fungi</taxon>
        <taxon>Dikarya</taxon>
        <taxon>Ascomycota</taxon>
        <taxon>Pezizomycotina</taxon>
        <taxon>Eurotiomycetes</taxon>
        <taxon>Chaetothyriomycetidae</taxon>
        <taxon>Chaetothyriales</taxon>
        <taxon>Cyphellophoraceae</taxon>
        <taxon>Cyphellophora</taxon>
    </lineage>
</organism>
<gene>
    <name evidence="2" type="ORF">AB675_9773</name>
</gene>
<reference evidence="2 3" key="1">
    <citation type="submission" date="2015-06" db="EMBL/GenBank/DDBJ databases">
        <title>Draft genome of the ant-associated black yeast Phialophora attae CBS 131958.</title>
        <authorList>
            <person name="Moreno L.F."/>
            <person name="Stielow B.J."/>
            <person name="de Hoog S."/>
            <person name="Vicente V.A."/>
            <person name="Weiss V.A."/>
            <person name="de Vries M."/>
            <person name="Cruz L.M."/>
            <person name="Souza E.M."/>
        </authorList>
    </citation>
    <scope>NUCLEOTIDE SEQUENCE [LARGE SCALE GENOMIC DNA]</scope>
    <source>
        <strain evidence="2 3">CBS 131958</strain>
    </source>
</reference>
<dbReference type="STRING" id="1664694.A0A0N1P0F4"/>
<sequence length="439" mass="48193">MEIHSVLPEERARDAKGDPLPWGYRYPESSRGVKQVEETGAFGRHRSLRASGSRSSGSRAGTTPVRQKENAAVVDFGKIFAREQASQPDAASGVSSDTARPIEPDAIPTECLLYGYASKESEWKVISKFEKIVAPSIICEDYPREDPNLFLNSNSPMGYSRSSIVVHKNLSREALKKSRVYKGGKHWIKLTFDSYPAAERACFYSPLEIDGFMVHCEIWQGRGPTADVPIPRGSETGNLLSRSPTKNRTMPTSQSTQFLSGKASAMSGFERAMQTLPRSHTMPDVQYGQPEVQDDISLNSTTASSATTTGQDALLPPQTPNVRSRSIPNLPSQATPAGQMISPSKSTYMTAIPSAKRMKVRDISEALPSQPSFSERLLGSLPVISWFISSKGGAGGVISEGPELKEDGTWDYEKNGWYWSFWMGVDSWLGTDFCGVKEE</sequence>
<comment type="caution">
    <text evidence="2">The sequence shown here is derived from an EMBL/GenBank/DDBJ whole genome shotgun (WGS) entry which is preliminary data.</text>
</comment>
<dbReference type="Gene3D" id="3.30.70.330">
    <property type="match status" value="1"/>
</dbReference>
<evidence type="ECO:0000313" key="3">
    <source>
        <dbReference type="Proteomes" id="UP000038010"/>
    </source>
</evidence>
<evidence type="ECO:0000313" key="2">
    <source>
        <dbReference type="EMBL" id="KPI42625.1"/>
    </source>
</evidence>
<dbReference type="InterPro" id="IPR012677">
    <property type="entry name" value="Nucleotide-bd_a/b_plait_sf"/>
</dbReference>
<dbReference type="VEuPathDB" id="FungiDB:AB675_9773"/>
<dbReference type="Proteomes" id="UP000038010">
    <property type="component" value="Unassembled WGS sequence"/>
</dbReference>
<feature type="region of interest" description="Disordered" evidence="1">
    <location>
        <begin position="301"/>
        <end position="340"/>
    </location>
</feature>
<feature type="region of interest" description="Disordered" evidence="1">
    <location>
        <begin position="1"/>
        <end position="68"/>
    </location>
</feature>
<dbReference type="OrthoDB" id="8033832at2759"/>
<evidence type="ECO:0000256" key="1">
    <source>
        <dbReference type="SAM" id="MobiDB-lite"/>
    </source>
</evidence>
<proteinExistence type="predicted"/>
<keyword evidence="3" id="KW-1185">Reference proteome</keyword>
<dbReference type="RefSeq" id="XP_018002588.1">
    <property type="nucleotide sequence ID" value="XM_018150338.1"/>
</dbReference>
<protein>
    <submittedName>
        <fullName evidence="2">Uncharacterized protein</fullName>
    </submittedName>
</protein>
<feature type="compositionally biased region" description="Polar residues" evidence="1">
    <location>
        <begin position="320"/>
        <end position="340"/>
    </location>
</feature>
<dbReference type="EMBL" id="LFJN01000007">
    <property type="protein sequence ID" value="KPI42625.1"/>
    <property type="molecule type" value="Genomic_DNA"/>
</dbReference>
<dbReference type="GeneID" id="28742218"/>